<dbReference type="AlphaFoldDB" id="A0A6J4I8S4"/>
<feature type="compositionally biased region" description="Low complexity" evidence="1">
    <location>
        <begin position="144"/>
        <end position="154"/>
    </location>
</feature>
<feature type="region of interest" description="Disordered" evidence="1">
    <location>
        <begin position="180"/>
        <end position="207"/>
    </location>
</feature>
<feature type="region of interest" description="Disordered" evidence="1">
    <location>
        <begin position="106"/>
        <end position="161"/>
    </location>
</feature>
<dbReference type="EMBL" id="CADCTD010000065">
    <property type="protein sequence ID" value="CAA9243552.1"/>
    <property type="molecule type" value="Genomic_DNA"/>
</dbReference>
<feature type="non-terminal residue" evidence="2">
    <location>
        <position position="285"/>
    </location>
</feature>
<feature type="non-terminal residue" evidence="2">
    <location>
        <position position="1"/>
    </location>
</feature>
<feature type="compositionally biased region" description="Basic residues" evidence="1">
    <location>
        <begin position="126"/>
        <end position="143"/>
    </location>
</feature>
<feature type="compositionally biased region" description="Low complexity" evidence="1">
    <location>
        <begin position="187"/>
        <end position="196"/>
    </location>
</feature>
<organism evidence="2">
    <name type="scientific">uncultured Craurococcus sp</name>
    <dbReference type="NCBI Taxonomy" id="1135998"/>
    <lineage>
        <taxon>Bacteria</taxon>
        <taxon>Pseudomonadati</taxon>
        <taxon>Pseudomonadota</taxon>
        <taxon>Alphaproteobacteria</taxon>
        <taxon>Acetobacterales</taxon>
        <taxon>Acetobacteraceae</taxon>
        <taxon>Craurococcus</taxon>
        <taxon>environmental samples</taxon>
    </lineage>
</organism>
<evidence type="ECO:0000256" key="1">
    <source>
        <dbReference type="SAM" id="MobiDB-lite"/>
    </source>
</evidence>
<sequence>GGFWPRPALRPDLGLGLHRHQGAGAGMAAALGAGDPLLPGGAVARRRAGLARAALARPAGRGAARGDGALRLGGLSGWGLARLVDPALRPGRAAFLDRAALRGARRGGLPRPPGAGDGLGGPWPRLARRGRARGRARGRRVRAAWRAAGPRRGAVPGGGHPGLRAGARAGRCLDGQCHPGGGGGAGAHPAGQPGRDAAARRPQPDRPLFPRLWRGGCRHRRLCVVLHHAEAPAAGDGRGAAIARPAGRRAARLGAAWGGIGLDGCRRRDGDAVGPRLAVPCPCRI</sequence>
<gene>
    <name evidence="2" type="ORF">AVDCRST_MAG27-1703</name>
</gene>
<protein>
    <submittedName>
        <fullName evidence="2">Permease of the drug/metabolite transporter (DMT) superfamily</fullName>
    </submittedName>
</protein>
<accession>A0A6J4I8S4</accession>
<evidence type="ECO:0000313" key="2">
    <source>
        <dbReference type="EMBL" id="CAA9243552.1"/>
    </source>
</evidence>
<proteinExistence type="predicted"/>
<name>A0A6J4I8S4_9PROT</name>
<reference evidence="2" key="1">
    <citation type="submission" date="2020-02" db="EMBL/GenBank/DDBJ databases">
        <authorList>
            <person name="Meier V. D."/>
        </authorList>
    </citation>
    <scope>NUCLEOTIDE SEQUENCE</scope>
    <source>
        <strain evidence="2">AVDCRST_MAG27</strain>
    </source>
</reference>